<dbReference type="InterPro" id="IPR029058">
    <property type="entry name" value="AB_hydrolase_fold"/>
</dbReference>
<reference evidence="1" key="1">
    <citation type="submission" date="2020-11" db="EMBL/GenBank/DDBJ databases">
        <authorList>
            <person name="Tran Van P."/>
        </authorList>
    </citation>
    <scope>NUCLEOTIDE SEQUENCE</scope>
</reference>
<keyword evidence="2" id="KW-1185">Reference proteome</keyword>
<accession>A0A7R9A7T2</accession>
<evidence type="ECO:0000313" key="1">
    <source>
        <dbReference type="EMBL" id="CAD7247766.1"/>
    </source>
</evidence>
<organism evidence="1">
    <name type="scientific">Darwinula stevensoni</name>
    <dbReference type="NCBI Taxonomy" id="69355"/>
    <lineage>
        <taxon>Eukaryota</taxon>
        <taxon>Metazoa</taxon>
        <taxon>Ecdysozoa</taxon>
        <taxon>Arthropoda</taxon>
        <taxon>Crustacea</taxon>
        <taxon>Oligostraca</taxon>
        <taxon>Ostracoda</taxon>
        <taxon>Podocopa</taxon>
        <taxon>Podocopida</taxon>
        <taxon>Darwinulocopina</taxon>
        <taxon>Darwinuloidea</taxon>
        <taxon>Darwinulidae</taxon>
        <taxon>Darwinula</taxon>
    </lineage>
</organism>
<proteinExistence type="predicted"/>
<dbReference type="AlphaFoldDB" id="A0A7R9A7T2"/>
<dbReference type="EMBL" id="CAJPEV010001574">
    <property type="protein sequence ID" value="CAG0893341.1"/>
    <property type="molecule type" value="Genomic_DNA"/>
</dbReference>
<gene>
    <name evidence="1" type="ORF">DSTB1V02_LOCUS7591</name>
</gene>
<protein>
    <submittedName>
        <fullName evidence="1">Uncharacterized protein</fullName>
    </submittedName>
</protein>
<name>A0A7R9A7T2_9CRUS</name>
<sequence length="267" mass="30447">MSMQLHFAFSSNITGAAMFAGRPYFCAGTGTPEELERCANLDFSVNELFGAVYDFYQAGHIDAPANLADDRVFIFTGTLDWLNGHGFYNRDMYKNFVSERNVASELGMEAMHCYPTEDFGPDCNQDKFPFICDCDYYGAFEALNWLYREALIRPAPFMDLEGTYAFFDQTEFFDPERPDFASMDEKGFIYIPETLAGIFPTGSGYMEVAEMNDIIILFPQTIRSETEPMNPNGCWDFLGFTGPNYVWKDGVQMMILKKMIDRIVYGV</sequence>
<dbReference type="Proteomes" id="UP000677054">
    <property type="component" value="Unassembled WGS sequence"/>
</dbReference>
<dbReference type="SUPFAM" id="SSF53474">
    <property type="entry name" value="alpha/beta-Hydrolases"/>
    <property type="match status" value="1"/>
</dbReference>
<evidence type="ECO:0000313" key="2">
    <source>
        <dbReference type="Proteomes" id="UP000677054"/>
    </source>
</evidence>
<dbReference type="EMBL" id="LR901091">
    <property type="protein sequence ID" value="CAD7247766.1"/>
    <property type="molecule type" value="Genomic_DNA"/>
</dbReference>
<dbReference type="OrthoDB" id="6020543at2759"/>